<dbReference type="CDD" id="cd16442">
    <property type="entry name" value="BPL"/>
    <property type="match status" value="1"/>
</dbReference>
<evidence type="ECO:0000313" key="5">
    <source>
        <dbReference type="EMBL" id="PSR21307.1"/>
    </source>
</evidence>
<accession>A0A2T2WGD8</accession>
<dbReference type="Pfam" id="PF03099">
    <property type="entry name" value="BPL_LplA_LipB"/>
    <property type="match status" value="1"/>
</dbReference>
<dbReference type="EMBL" id="PXYV01000037">
    <property type="protein sequence ID" value="PSR21307.1"/>
    <property type="molecule type" value="Genomic_DNA"/>
</dbReference>
<keyword evidence="2" id="KW-0092">Biotin</keyword>
<evidence type="ECO:0000313" key="6">
    <source>
        <dbReference type="Proteomes" id="UP000241848"/>
    </source>
</evidence>
<feature type="domain" description="BPL/LPL catalytic" evidence="4">
    <location>
        <begin position="19"/>
        <end position="194"/>
    </location>
</feature>
<gene>
    <name evidence="5" type="ORF">C7B45_11380</name>
</gene>
<dbReference type="GO" id="GO:0004077">
    <property type="term" value="F:biotin--[biotin carboxyl-carrier protein] ligase activity"/>
    <property type="evidence" value="ECO:0007669"/>
    <property type="project" value="UniProtKB-EC"/>
</dbReference>
<organism evidence="5 6">
    <name type="scientific">Sulfobacillus acidophilus</name>
    <dbReference type="NCBI Taxonomy" id="53633"/>
    <lineage>
        <taxon>Bacteria</taxon>
        <taxon>Bacillati</taxon>
        <taxon>Bacillota</taxon>
        <taxon>Clostridia</taxon>
        <taxon>Eubacteriales</taxon>
        <taxon>Clostridiales Family XVII. Incertae Sedis</taxon>
        <taxon>Sulfobacillus</taxon>
    </lineage>
</organism>
<dbReference type="Pfam" id="PF02237">
    <property type="entry name" value="BPL_C"/>
    <property type="match status" value="1"/>
</dbReference>
<protein>
    <recommendedName>
        <fullName evidence="3">biotin--[biotin carboxyl-carrier protein] ligase</fullName>
        <ecNumber evidence="3">6.3.4.15</ecNumber>
    </recommendedName>
</protein>
<sequence length="269" mass="29817">MTRLSHRMQHIQSELSSKWCGHPTVVLEVVPSTNRWLKEEWALGRIDHGTAVWADGQTDGRGRLGRQWDSPSGENIYTSVLVTPPPTRVGGIVSLLAGVAVVQAVRAATGLDARLKWPNDVLIYGKKFSGILVEAGMYPRPWVVIGIGINVGGTVDQEEAHRVTLERVLDHPLSREDLWITLIERLEDVYEAWLACGDQWVVQAWTAANATLGKQVRVERPGHRPWVGLAERIDDDGGLWVTNPERREKVISGDVRIRAADGSYAPDSS</sequence>
<dbReference type="InterPro" id="IPR004143">
    <property type="entry name" value="BPL_LPL_catalytic"/>
</dbReference>
<dbReference type="EC" id="6.3.4.15" evidence="3"/>
<dbReference type="Gene3D" id="2.30.30.100">
    <property type="match status" value="1"/>
</dbReference>
<name>A0A2T2WGD8_9FIRM</name>
<reference evidence="5 6" key="1">
    <citation type="journal article" date="2014" name="BMC Genomics">
        <title>Comparison of environmental and isolate Sulfobacillus genomes reveals diverse carbon, sulfur, nitrogen, and hydrogen metabolisms.</title>
        <authorList>
            <person name="Justice N.B."/>
            <person name="Norman A."/>
            <person name="Brown C.T."/>
            <person name="Singh A."/>
            <person name="Thomas B.C."/>
            <person name="Banfield J.F."/>
        </authorList>
    </citation>
    <scope>NUCLEOTIDE SEQUENCE [LARGE SCALE GENOMIC DNA]</scope>
    <source>
        <strain evidence="5">AMDSBA3</strain>
    </source>
</reference>
<dbReference type="Gene3D" id="3.30.930.10">
    <property type="entry name" value="Bira Bifunctional Protein, Domain 2"/>
    <property type="match status" value="1"/>
</dbReference>
<evidence type="ECO:0000259" key="4">
    <source>
        <dbReference type="PROSITE" id="PS51733"/>
    </source>
</evidence>
<dbReference type="InterPro" id="IPR003142">
    <property type="entry name" value="BPL_C"/>
</dbReference>
<dbReference type="NCBIfam" id="TIGR00121">
    <property type="entry name" value="birA_ligase"/>
    <property type="match status" value="1"/>
</dbReference>
<dbReference type="Proteomes" id="UP000241848">
    <property type="component" value="Unassembled WGS sequence"/>
</dbReference>
<dbReference type="AlphaFoldDB" id="A0A2T2WGD8"/>
<dbReference type="PROSITE" id="PS51733">
    <property type="entry name" value="BPL_LPL_CATALYTIC"/>
    <property type="match status" value="1"/>
</dbReference>
<dbReference type="InterPro" id="IPR004408">
    <property type="entry name" value="Biotin_CoA_COase_ligase"/>
</dbReference>
<evidence type="ECO:0000256" key="3">
    <source>
        <dbReference type="ARBA" id="ARBA00024227"/>
    </source>
</evidence>
<evidence type="ECO:0000256" key="2">
    <source>
        <dbReference type="ARBA" id="ARBA00023267"/>
    </source>
</evidence>
<dbReference type="GO" id="GO:0005737">
    <property type="term" value="C:cytoplasm"/>
    <property type="evidence" value="ECO:0007669"/>
    <property type="project" value="TreeGrafter"/>
</dbReference>
<dbReference type="PANTHER" id="PTHR12835">
    <property type="entry name" value="BIOTIN PROTEIN LIGASE"/>
    <property type="match status" value="1"/>
</dbReference>
<dbReference type="GO" id="GO:0016740">
    <property type="term" value="F:transferase activity"/>
    <property type="evidence" value="ECO:0007669"/>
    <property type="project" value="UniProtKB-ARBA"/>
</dbReference>
<comment type="caution">
    <text evidence="5">The sequence shown here is derived from an EMBL/GenBank/DDBJ whole genome shotgun (WGS) entry which is preliminary data.</text>
</comment>
<keyword evidence="1 5" id="KW-0436">Ligase</keyword>
<dbReference type="GO" id="GO:0009249">
    <property type="term" value="P:protein lipoylation"/>
    <property type="evidence" value="ECO:0007669"/>
    <property type="project" value="UniProtKB-ARBA"/>
</dbReference>
<proteinExistence type="predicted"/>
<dbReference type="PANTHER" id="PTHR12835:SF5">
    <property type="entry name" value="BIOTIN--PROTEIN LIGASE"/>
    <property type="match status" value="1"/>
</dbReference>
<dbReference type="SUPFAM" id="SSF55681">
    <property type="entry name" value="Class II aaRS and biotin synthetases"/>
    <property type="match status" value="1"/>
</dbReference>
<evidence type="ECO:0000256" key="1">
    <source>
        <dbReference type="ARBA" id="ARBA00022598"/>
    </source>
</evidence>
<dbReference type="InterPro" id="IPR045864">
    <property type="entry name" value="aa-tRNA-synth_II/BPL/LPL"/>
</dbReference>